<reference evidence="1 2" key="1">
    <citation type="journal article" date="2014" name="Nature">
        <title>The genome of Eucalyptus grandis.</title>
        <authorList>
            <person name="Myburg A.A."/>
            <person name="Grattapaglia D."/>
            <person name="Tuskan G.A."/>
            <person name="Hellsten U."/>
            <person name="Hayes R.D."/>
            <person name="Grimwood J."/>
            <person name="Jenkins J."/>
            <person name="Lindquist E."/>
            <person name="Tice H."/>
            <person name="Bauer D."/>
            <person name="Goodstein D.M."/>
            <person name="Dubchak I."/>
            <person name="Poliakov A."/>
            <person name="Mizrachi E."/>
            <person name="Kullan A.R."/>
            <person name="Hussey S.G."/>
            <person name="Pinard D."/>
            <person name="van der Merwe K."/>
            <person name="Singh P."/>
            <person name="van Jaarsveld I."/>
            <person name="Silva-Junior O.B."/>
            <person name="Togawa R.C."/>
            <person name="Pappas M.R."/>
            <person name="Faria D.A."/>
            <person name="Sansaloni C.P."/>
            <person name="Petroli C.D."/>
            <person name="Yang X."/>
            <person name="Ranjan P."/>
            <person name="Tschaplinski T.J."/>
            <person name="Ye C.Y."/>
            <person name="Li T."/>
            <person name="Sterck L."/>
            <person name="Vanneste K."/>
            <person name="Murat F."/>
            <person name="Soler M."/>
            <person name="Clemente H.S."/>
            <person name="Saidi N."/>
            <person name="Cassan-Wang H."/>
            <person name="Dunand C."/>
            <person name="Hefer C.A."/>
            <person name="Bornberg-Bauer E."/>
            <person name="Kersting A.R."/>
            <person name="Vining K."/>
            <person name="Amarasinghe V."/>
            <person name="Ranik M."/>
            <person name="Naithani S."/>
            <person name="Elser J."/>
            <person name="Boyd A.E."/>
            <person name="Liston A."/>
            <person name="Spatafora J.W."/>
            <person name="Dharmwardhana P."/>
            <person name="Raja R."/>
            <person name="Sullivan C."/>
            <person name="Romanel E."/>
            <person name="Alves-Ferreira M."/>
            <person name="Kulheim C."/>
            <person name="Foley W."/>
            <person name="Carocha V."/>
            <person name="Paiva J."/>
            <person name="Kudrna D."/>
            <person name="Brommonschenkel S.H."/>
            <person name="Pasquali G."/>
            <person name="Byrne M."/>
            <person name="Rigault P."/>
            <person name="Tibbits J."/>
            <person name="Spokevicius A."/>
            <person name="Jones R.C."/>
            <person name="Steane D.A."/>
            <person name="Vaillancourt R.E."/>
            <person name="Potts B.M."/>
            <person name="Joubert F."/>
            <person name="Barry K."/>
            <person name="Pappas G.J."/>
            <person name="Strauss S.H."/>
            <person name="Jaiswal P."/>
            <person name="Grima-Pettenati J."/>
            <person name="Salse J."/>
            <person name="Van de Peer Y."/>
            <person name="Rokhsar D.S."/>
            <person name="Schmutz J."/>
        </authorList>
    </citation>
    <scope>NUCLEOTIDE SEQUENCE [LARGE SCALE GENOMIC DNA]</scope>
    <source>
        <strain evidence="2">cv. BRASUZ1</strain>
        <tissue evidence="1">Leaf extractions</tissue>
    </source>
</reference>
<dbReference type="EMBL" id="CM064439">
    <property type="protein sequence ID" value="KAK3430838.1"/>
    <property type="molecule type" value="Genomic_DNA"/>
</dbReference>
<dbReference type="Proteomes" id="UP000030711">
    <property type="component" value="Chromosome 5"/>
</dbReference>
<gene>
    <name evidence="1" type="ORF">EUGRSUZ_E02292</name>
</gene>
<comment type="caution">
    <text evidence="1">The sequence shown here is derived from an EMBL/GenBank/DDBJ whole genome shotgun (WGS) entry which is preliminary data.</text>
</comment>
<keyword evidence="2" id="KW-1185">Reference proteome</keyword>
<accession>A0ACC3KXE9</accession>
<evidence type="ECO:0000313" key="1">
    <source>
        <dbReference type="EMBL" id="KAK3430838.1"/>
    </source>
</evidence>
<organism evidence="1 2">
    <name type="scientific">Eucalyptus grandis</name>
    <name type="common">Flooded gum</name>
    <dbReference type="NCBI Taxonomy" id="71139"/>
    <lineage>
        <taxon>Eukaryota</taxon>
        <taxon>Viridiplantae</taxon>
        <taxon>Streptophyta</taxon>
        <taxon>Embryophyta</taxon>
        <taxon>Tracheophyta</taxon>
        <taxon>Spermatophyta</taxon>
        <taxon>Magnoliopsida</taxon>
        <taxon>eudicotyledons</taxon>
        <taxon>Gunneridae</taxon>
        <taxon>Pentapetalae</taxon>
        <taxon>rosids</taxon>
        <taxon>malvids</taxon>
        <taxon>Myrtales</taxon>
        <taxon>Myrtaceae</taxon>
        <taxon>Myrtoideae</taxon>
        <taxon>Eucalypteae</taxon>
        <taxon>Eucalyptus</taxon>
    </lineage>
</organism>
<sequence length="232" mass="26636">MPEPSVVSWTMMIDASFRFGQVEWEEVFFKQMPIRDLAAWNVMVRGCCEDVRMDNVVKGLVTNMLLKTNSIAWLVWLSSCKMHSNLDLAEKTANYILDLEPRCSAAYVLLSTSMLLLIVGDRGLVKQPGSSRVTIKRQKHLFHSSDKSHPLSESIYWKLDWLKMKLKGLGYVPDNRFSLHDIKDKQKENPRICGDCHSTIVLIAKIDNREIIERNSGRFHHFRGGICSCGDY</sequence>
<name>A0ACC3KXE9_EUCGR</name>
<proteinExistence type="predicted"/>
<protein>
    <submittedName>
        <fullName evidence="1">Uncharacterized protein</fullName>
    </submittedName>
</protein>
<evidence type="ECO:0000313" key="2">
    <source>
        <dbReference type="Proteomes" id="UP000030711"/>
    </source>
</evidence>